<comment type="caution">
    <text evidence="4">Lacks conserved residue(s) required for the propagation of feature annotation.</text>
</comment>
<dbReference type="GO" id="GO:0030488">
    <property type="term" value="P:tRNA methylation"/>
    <property type="evidence" value="ECO:0007669"/>
    <property type="project" value="TreeGrafter"/>
</dbReference>
<comment type="similarity">
    <text evidence="4">Belongs to the class I-like SAM-binding methyltransferase superfamily. TRM5/TYW2 family.</text>
</comment>
<name>A0A1N7BLK6_9EURY</name>
<feature type="binding site" evidence="4">
    <location>
        <position position="176"/>
    </location>
    <ligand>
        <name>S-adenosyl-L-methionine</name>
        <dbReference type="ChEBI" id="CHEBI:59789"/>
    </ligand>
</feature>
<keyword evidence="4" id="KW-0963">Cytoplasm</keyword>
<comment type="subcellular location">
    <subcellularLocation>
        <location evidence="4">Cytoplasm</location>
    </subcellularLocation>
</comment>
<evidence type="ECO:0000259" key="5">
    <source>
        <dbReference type="PROSITE" id="PS51684"/>
    </source>
</evidence>
<accession>A0A1N7BLK6</accession>
<dbReference type="Gene3D" id="3.30.300.110">
    <property type="entry name" value="Met-10+ protein-like domains"/>
    <property type="match status" value="1"/>
</dbReference>
<feature type="domain" description="SAM-dependent methyltransferase TRM5/TYW2-type" evidence="5">
    <location>
        <begin position="90"/>
        <end position="334"/>
    </location>
</feature>
<evidence type="ECO:0000256" key="2">
    <source>
        <dbReference type="ARBA" id="ARBA00022691"/>
    </source>
</evidence>
<protein>
    <recommendedName>
        <fullName evidence="4">tRNA(Phe) (4-demethylwyosine(37)-C(7)) aminocarboxypropyltransferase</fullName>
        <ecNumber evidence="4">2.5.1.114</ecNumber>
    </recommendedName>
    <alternativeName>
        <fullName evidence="4">tRNA wyosine derivatives biosynthesis protein Taw2</fullName>
    </alternativeName>
</protein>
<dbReference type="PANTHER" id="PTHR23245:SF41">
    <property type="entry name" value="TRNA(PHE) (4-DEMETHYLWYOSINE(37)-C(7)) AMINOCARBOXYPROPYLTRANSFERASE"/>
    <property type="match status" value="1"/>
</dbReference>
<dbReference type="Pfam" id="PF02475">
    <property type="entry name" value="TRM5-TYW2_MTfase"/>
    <property type="match status" value="1"/>
</dbReference>
<evidence type="ECO:0000256" key="1">
    <source>
        <dbReference type="ARBA" id="ARBA00022679"/>
    </source>
</evidence>
<dbReference type="RefSeq" id="WP_076430639.1">
    <property type="nucleotide sequence ID" value="NZ_FTNO01000002.1"/>
</dbReference>
<dbReference type="InterPro" id="IPR030382">
    <property type="entry name" value="MeTrfase_TRM5/TYW2"/>
</dbReference>
<proteinExistence type="inferred from homology"/>
<dbReference type="InterPro" id="IPR029063">
    <property type="entry name" value="SAM-dependent_MTases_sf"/>
</dbReference>
<dbReference type="GO" id="GO:0102522">
    <property type="term" value="F:tRNA 4-demethylwyosine alpha-amino-alpha-carboxypropyltransferase activity"/>
    <property type="evidence" value="ECO:0007669"/>
    <property type="project" value="UniProtKB-EC"/>
</dbReference>
<dbReference type="HAMAP" id="MF_01922">
    <property type="entry name" value="TYW2_archaea"/>
    <property type="match status" value="1"/>
</dbReference>
<keyword evidence="2 4" id="KW-0949">S-adenosyl-L-methionine</keyword>
<dbReference type="InterPro" id="IPR030867">
    <property type="entry name" value="TYW2_archaea"/>
</dbReference>
<dbReference type="EC" id="2.5.1.114" evidence="4"/>
<dbReference type="PANTHER" id="PTHR23245">
    <property type="entry name" value="TRNA METHYLTRANSFERASE"/>
    <property type="match status" value="1"/>
</dbReference>
<comment type="function">
    <text evidence="4">S-adenosyl-L-methionine-dependent transferase that acts as a component of the wyosine derivatives biosynthesis pathway. Catalyzes the transfer of the alpha-amino-alpha-carboxypropyl (acp) group from S-adenosyl-L-methionine to 4-demethylwyosine (imG-14), forming 7-aminocarboxypropyl-demethylwyosine (wybutosine-86) at position 37 of tRNA(Phe).</text>
</comment>
<evidence type="ECO:0000256" key="3">
    <source>
        <dbReference type="ARBA" id="ARBA00022694"/>
    </source>
</evidence>
<dbReference type="CDD" id="cd02440">
    <property type="entry name" value="AdoMet_MTases"/>
    <property type="match status" value="1"/>
</dbReference>
<dbReference type="SUPFAM" id="SSF53335">
    <property type="entry name" value="S-adenosyl-L-methionine-dependent methyltransferases"/>
    <property type="match status" value="1"/>
</dbReference>
<dbReference type="PROSITE" id="PS51684">
    <property type="entry name" value="SAM_MT_TRM5_TYW2"/>
    <property type="match status" value="1"/>
</dbReference>
<gene>
    <name evidence="4" type="primary">taw2</name>
    <name evidence="6" type="ORF">SAMN05421858_2629</name>
</gene>
<dbReference type="Proteomes" id="UP000186914">
    <property type="component" value="Unassembled WGS sequence"/>
</dbReference>
<dbReference type="InterPro" id="IPR056744">
    <property type="entry name" value="TRM5/TYW2-like_N"/>
</dbReference>
<organism evidence="6 7">
    <name type="scientific">Haladaptatus litoreus</name>
    <dbReference type="NCBI Taxonomy" id="553468"/>
    <lineage>
        <taxon>Archaea</taxon>
        <taxon>Methanobacteriati</taxon>
        <taxon>Methanobacteriota</taxon>
        <taxon>Stenosarchaea group</taxon>
        <taxon>Halobacteria</taxon>
        <taxon>Halobacteriales</taxon>
        <taxon>Haladaptataceae</taxon>
        <taxon>Haladaptatus</taxon>
    </lineage>
</organism>
<feature type="binding site" evidence="4">
    <location>
        <position position="169"/>
    </location>
    <ligand>
        <name>S-adenosyl-L-methionine</name>
        <dbReference type="ChEBI" id="CHEBI:59789"/>
    </ligand>
</feature>
<evidence type="ECO:0000313" key="7">
    <source>
        <dbReference type="Proteomes" id="UP000186914"/>
    </source>
</evidence>
<reference evidence="7" key="1">
    <citation type="submission" date="2017-01" db="EMBL/GenBank/DDBJ databases">
        <authorList>
            <person name="Varghese N."/>
            <person name="Submissions S."/>
        </authorList>
    </citation>
    <scope>NUCLEOTIDE SEQUENCE [LARGE SCALE GENOMIC DNA]</scope>
    <source>
        <strain evidence="7">CGMCC 1.7737</strain>
    </source>
</reference>
<dbReference type="InterPro" id="IPR056743">
    <property type="entry name" value="TRM5-TYW2-like_MTfase"/>
</dbReference>
<dbReference type="GO" id="GO:0005737">
    <property type="term" value="C:cytoplasm"/>
    <property type="evidence" value="ECO:0007669"/>
    <property type="project" value="UniProtKB-SubCell"/>
</dbReference>
<keyword evidence="3 4" id="KW-0819">tRNA processing</keyword>
<dbReference type="EMBL" id="FTNO01000002">
    <property type="protein sequence ID" value="SIR52249.1"/>
    <property type="molecule type" value="Genomic_DNA"/>
</dbReference>
<evidence type="ECO:0000313" key="6">
    <source>
        <dbReference type="EMBL" id="SIR52249.1"/>
    </source>
</evidence>
<dbReference type="AlphaFoldDB" id="A0A1N7BLK6"/>
<dbReference type="Gene3D" id="3.30.70.2580">
    <property type="match status" value="1"/>
</dbReference>
<dbReference type="GO" id="GO:0008175">
    <property type="term" value="F:tRNA methyltransferase activity"/>
    <property type="evidence" value="ECO:0007669"/>
    <property type="project" value="TreeGrafter"/>
</dbReference>
<dbReference type="Gene3D" id="3.40.50.150">
    <property type="entry name" value="Vaccinia Virus protein VP39"/>
    <property type="match status" value="1"/>
</dbReference>
<feature type="binding site" evidence="4">
    <location>
        <position position="214"/>
    </location>
    <ligand>
        <name>S-adenosyl-L-methionine</name>
        <dbReference type="ChEBI" id="CHEBI:59789"/>
    </ligand>
</feature>
<keyword evidence="6" id="KW-0489">Methyltransferase</keyword>
<evidence type="ECO:0000256" key="4">
    <source>
        <dbReference type="HAMAP-Rule" id="MF_01922"/>
    </source>
</evidence>
<dbReference type="Pfam" id="PF25133">
    <property type="entry name" value="TYW2_N_2"/>
    <property type="match status" value="1"/>
</dbReference>
<dbReference type="OrthoDB" id="8079at2157"/>
<comment type="catalytic activity">
    <reaction evidence="4">
        <text>4-demethylwyosine(37) in tRNA(Phe) + S-adenosyl-L-methionine = 4-demethyl-7-[(3S)-3-amino-3-carboxypropyl]wyosine(37) in tRNA(Phe) + S-methyl-5'-thioadenosine + H(+)</text>
        <dbReference type="Rhea" id="RHEA:36355"/>
        <dbReference type="Rhea" id="RHEA-COMP:10164"/>
        <dbReference type="Rhea" id="RHEA-COMP:10378"/>
        <dbReference type="ChEBI" id="CHEBI:15378"/>
        <dbReference type="ChEBI" id="CHEBI:17509"/>
        <dbReference type="ChEBI" id="CHEBI:59789"/>
        <dbReference type="ChEBI" id="CHEBI:64315"/>
        <dbReference type="ChEBI" id="CHEBI:73550"/>
        <dbReference type="EC" id="2.5.1.114"/>
    </reaction>
</comment>
<keyword evidence="1 4" id="KW-0808">Transferase</keyword>
<sequence>MNDLAVLVEKPKAETAIAELTAEGVYDDTRKVREHDGKTVELPVTEEPTGTDVLDVIEQVSPEPRLPDLEAHLRAQGWSEDELDLAPKSWAVIGSVILAQFEDCPRKEEVGEALLDLHGEADTILSRDGISGEHREPETTVVAGSGDTETIHTEHGTKYALDLRKVMFAPGNQQERARMGTIVEPGERVLDMFAGIGYFTLPMARAGAQVTAVERNPTAFQFLLENAVLNGVTENIDAYRVDCREIEMDQPVARVMMGYYDAHEYLDSALAALEPGGIVHMHETTPENRLWERPVGRLREAAETHGCRVEILDKRRVKSHSEGVWHVVVDARIE</sequence>
<keyword evidence="7" id="KW-1185">Reference proteome</keyword>